<dbReference type="InterPro" id="IPR003871">
    <property type="entry name" value="RFA1B/D_OB_1st"/>
</dbReference>
<dbReference type="Pfam" id="PF02721">
    <property type="entry name" value="DUF223"/>
    <property type="match status" value="1"/>
</dbReference>
<dbReference type="Gene3D" id="2.40.50.140">
    <property type="entry name" value="Nucleic acid-binding proteins"/>
    <property type="match status" value="3"/>
</dbReference>
<keyword evidence="1" id="KW-0472">Membrane</keyword>
<evidence type="ECO:0000313" key="3">
    <source>
        <dbReference type="EMBL" id="RYR07813.1"/>
    </source>
</evidence>
<proteinExistence type="predicted"/>
<keyword evidence="4" id="KW-1185">Reference proteome</keyword>
<protein>
    <recommendedName>
        <fullName evidence="2">Replication protein A 70 kDa DNA-binding subunit B/D first OB fold domain-containing protein</fullName>
    </recommendedName>
</protein>
<dbReference type="SUPFAM" id="SSF50249">
    <property type="entry name" value="Nucleic acid-binding proteins"/>
    <property type="match status" value="3"/>
</dbReference>
<evidence type="ECO:0000313" key="4">
    <source>
        <dbReference type="Proteomes" id="UP000289738"/>
    </source>
</evidence>
<feature type="transmembrane region" description="Helical" evidence="1">
    <location>
        <begin position="64"/>
        <end position="91"/>
    </location>
</feature>
<dbReference type="STRING" id="3818.A0A444Z0T6"/>
<dbReference type="Proteomes" id="UP000289738">
    <property type="component" value="Chromosome B05"/>
</dbReference>
<organism evidence="3 4">
    <name type="scientific">Arachis hypogaea</name>
    <name type="common">Peanut</name>
    <dbReference type="NCBI Taxonomy" id="3818"/>
    <lineage>
        <taxon>Eukaryota</taxon>
        <taxon>Viridiplantae</taxon>
        <taxon>Streptophyta</taxon>
        <taxon>Embryophyta</taxon>
        <taxon>Tracheophyta</taxon>
        <taxon>Spermatophyta</taxon>
        <taxon>Magnoliopsida</taxon>
        <taxon>eudicotyledons</taxon>
        <taxon>Gunneridae</taxon>
        <taxon>Pentapetalae</taxon>
        <taxon>rosids</taxon>
        <taxon>fabids</taxon>
        <taxon>Fabales</taxon>
        <taxon>Fabaceae</taxon>
        <taxon>Papilionoideae</taxon>
        <taxon>50 kb inversion clade</taxon>
        <taxon>dalbergioids sensu lato</taxon>
        <taxon>Dalbergieae</taxon>
        <taxon>Pterocarpus clade</taxon>
        <taxon>Arachis</taxon>
    </lineage>
</organism>
<evidence type="ECO:0000256" key="1">
    <source>
        <dbReference type="SAM" id="Phobius"/>
    </source>
</evidence>
<keyword evidence="1" id="KW-0812">Transmembrane</keyword>
<name>A0A444Z0T6_ARAHY</name>
<dbReference type="PANTHER" id="PTHR47165">
    <property type="entry name" value="OS03G0429900 PROTEIN"/>
    <property type="match status" value="1"/>
</dbReference>
<reference evidence="3 4" key="1">
    <citation type="submission" date="2019-01" db="EMBL/GenBank/DDBJ databases">
        <title>Sequencing of cultivated peanut Arachis hypogaea provides insights into genome evolution and oil improvement.</title>
        <authorList>
            <person name="Chen X."/>
        </authorList>
    </citation>
    <scope>NUCLEOTIDE SEQUENCE [LARGE SCALE GENOMIC DNA]</scope>
    <source>
        <strain evidence="4">cv. Fuhuasheng</strain>
        <tissue evidence="3">Leaves</tissue>
    </source>
</reference>
<dbReference type="AlphaFoldDB" id="A0A444Z0T6"/>
<dbReference type="EMBL" id="SDMP01000015">
    <property type="protein sequence ID" value="RYR07813.1"/>
    <property type="molecule type" value="Genomic_DNA"/>
</dbReference>
<gene>
    <name evidence="3" type="ORF">Ahy_B05g075263</name>
</gene>
<dbReference type="PANTHER" id="PTHR47165:SF4">
    <property type="entry name" value="OS03G0429900 PROTEIN"/>
    <property type="match status" value="1"/>
</dbReference>
<feature type="domain" description="Replication protein A 70 kDa DNA-binding subunit B/D first OB fold" evidence="2">
    <location>
        <begin position="103"/>
        <end position="199"/>
    </location>
</feature>
<sequence length="481" mass="55406">MQGERDKWLATINTSFGHIEETSRFLQSLSILGLNSAVTLYKYSMDDHHTYCSNGQTSRFLQSLPILGLNSVVTLYNIAWMITILTVAMAARYDLIKCINAGPEHKVWKLKVHVIRLWTVSHFANSGVKAPIEMIVLDKEGDTIQCSIKGIFVPIFEGLPAEDNVYVVTNFAIALNTIKFKPTRHEFRINFKRNTNVRPVQDSSVLLNGFNFVPFKKIHAKSKEDGYLVDVIGQLASKGNLVEFTRDGNPSSYIMIELDDLEGGQKLRVTLWQTLTFNLIKYLEEHPCLTYVVILQMGKMKFYRVMGVSNINYNSKLFINIEFLAARNFFTRMNKLDPVDGQSIILLVYDQPVSIEKDSLRLLVYKTIAEIKEHNQNVVFVTAGTIKEVETEFGWWYKGCKKCRRGLRKLEKRYFCPNCVEDYVFYVPRLLQVKEQCVEKLVPHLIFSVYNPVKINGSNYLCIVYTVPRMELDRKILLLIM</sequence>
<keyword evidence="1" id="KW-1133">Transmembrane helix</keyword>
<comment type="caution">
    <text evidence="3">The sequence shown here is derived from an EMBL/GenBank/DDBJ whole genome shotgun (WGS) entry which is preliminary data.</text>
</comment>
<dbReference type="InterPro" id="IPR012340">
    <property type="entry name" value="NA-bd_OB-fold"/>
</dbReference>
<dbReference type="CDD" id="cd04480">
    <property type="entry name" value="RPA1_DBD_A_like"/>
    <property type="match status" value="1"/>
</dbReference>
<accession>A0A444Z0T6</accession>
<evidence type="ECO:0000259" key="2">
    <source>
        <dbReference type="Pfam" id="PF02721"/>
    </source>
</evidence>